<dbReference type="PANTHER" id="PTHR34597">
    <property type="entry name" value="SLR1661 PROTEIN"/>
    <property type="match status" value="1"/>
</dbReference>
<keyword evidence="12" id="KW-1185">Reference proteome</keyword>
<reference evidence="12" key="1">
    <citation type="journal article" date="2024" name="Algal Res.">
        <title>Biochemical, toxicological and genomic investigation of a high-biomass producing Limnothrix strain isolated from Italian shallow drinking water reservoir.</title>
        <authorList>
            <person name="Simonazzi M."/>
            <person name="Shishido T.K."/>
            <person name="Delbaje E."/>
            <person name="Wahlsten M."/>
            <person name="Fewer D.P."/>
            <person name="Sivonen K."/>
            <person name="Pezzolesi L."/>
            <person name="Pistocchi R."/>
        </authorList>
    </citation>
    <scope>NUCLEOTIDE SEQUENCE [LARGE SCALE GENOMIC DNA]</scope>
    <source>
        <strain evidence="12">LRLZ20PSL1</strain>
    </source>
</reference>
<dbReference type="Gene3D" id="2.40.160.50">
    <property type="entry name" value="membrane protein fhac: a member of the omp85/tpsb transporter family"/>
    <property type="match status" value="1"/>
</dbReference>
<feature type="compositionally biased region" description="Pro residues" evidence="9">
    <location>
        <begin position="92"/>
        <end position="101"/>
    </location>
</feature>
<evidence type="ECO:0000313" key="11">
    <source>
        <dbReference type="EMBL" id="MFG3817364.1"/>
    </source>
</evidence>
<keyword evidence="3" id="KW-0813">Transport</keyword>
<feature type="region of interest" description="Disordered" evidence="9">
    <location>
        <begin position="53"/>
        <end position="101"/>
    </location>
</feature>
<dbReference type="RefSeq" id="WP_393011639.1">
    <property type="nucleotide sequence ID" value="NZ_JAZAQF010000035.1"/>
</dbReference>
<dbReference type="InterPro" id="IPR005565">
    <property type="entry name" value="Hemolysn_activator_HlyB_C"/>
</dbReference>
<comment type="similarity">
    <text evidence="2">Belongs to the TPS (TC 1.B.20) family.</text>
</comment>
<dbReference type="PANTHER" id="PTHR34597:SF3">
    <property type="entry name" value="OUTER MEMBRANE TRANSPORTER CDIB"/>
    <property type="match status" value="1"/>
</dbReference>
<evidence type="ECO:0000256" key="6">
    <source>
        <dbReference type="ARBA" id="ARBA00022927"/>
    </source>
</evidence>
<evidence type="ECO:0000259" key="10">
    <source>
        <dbReference type="PROSITE" id="PS51779"/>
    </source>
</evidence>
<dbReference type="Pfam" id="PF03865">
    <property type="entry name" value="ShlB"/>
    <property type="match status" value="1"/>
</dbReference>
<proteinExistence type="inferred from homology"/>
<organism evidence="11 12">
    <name type="scientific">Limnothrix redekei LRLZ20PSL1</name>
    <dbReference type="NCBI Taxonomy" id="3112953"/>
    <lineage>
        <taxon>Bacteria</taxon>
        <taxon>Bacillati</taxon>
        <taxon>Cyanobacteriota</taxon>
        <taxon>Cyanophyceae</taxon>
        <taxon>Pseudanabaenales</taxon>
        <taxon>Pseudanabaenaceae</taxon>
        <taxon>Limnothrix</taxon>
    </lineage>
</organism>
<dbReference type="Gene3D" id="3.10.20.310">
    <property type="entry name" value="membrane protein fhac"/>
    <property type="match status" value="1"/>
</dbReference>
<evidence type="ECO:0000256" key="8">
    <source>
        <dbReference type="ARBA" id="ARBA00023237"/>
    </source>
</evidence>
<comment type="subcellular location">
    <subcellularLocation>
        <location evidence="1">Cell outer membrane</location>
    </subcellularLocation>
</comment>
<evidence type="ECO:0000256" key="7">
    <source>
        <dbReference type="ARBA" id="ARBA00023136"/>
    </source>
</evidence>
<sequence>MATKRTNVKTALGRIAISQGLGSLLWSGGLWGPIAPGWAIEPEAAQTPQWLAQLPPDTRPVPDLNRDRFPQTGPDPLQPLPDDRPAIDSPNPITPPQPLDPNAPRFLVKQIVVEGSTWLSAAELAALTQPSEGRELTLSELQSLADRITQRYLDAGYLTSRAYVPEQTIGPDGIAKIAVIEGYLSDIRIEGTQRLSQNYLRSRIQLGAGRPLNAAHLEDQLRLLKANPLLETIEASLRAGNGPGESILTVRVTEAKALRGSISTDNYSPPSIGSERGILALQYRNLTGIGDEASFSYSHTWQDGADVLDFGYRLPVNPMEGTIQFRFSPNWNEIVQPQFAELGIRGKSQLYEVTYRQPLVRSPREEFALSLGFSHQRGQTFLFDDVGFPFGIGPDEDGRSITSVLRFGQDYLRRDPNGAWLLRSQFNLGTGLFDATTNGGDDPDGQFFSWNGTVQRIQRLNPTHLLILQADVQLAFDELLASQQFVIGGGQSVRGFRQNVRSGDSGFRLSVEDRITLLRDSSGAPTLTLAPFIDAGYVWNHGNNPNPTPDQRFLVGAGAGLLWEPFTDFLVRLDYGLPLVDLDDRGSNAQDSGVYFSVTYRF</sequence>
<dbReference type="InterPro" id="IPR051544">
    <property type="entry name" value="TPS_OM_transporter"/>
</dbReference>
<dbReference type="InterPro" id="IPR034746">
    <property type="entry name" value="POTRA"/>
</dbReference>
<dbReference type="Pfam" id="PF08479">
    <property type="entry name" value="POTRA_2"/>
    <property type="match status" value="1"/>
</dbReference>
<dbReference type="EMBL" id="JAZAQF010000035">
    <property type="protein sequence ID" value="MFG3817364.1"/>
    <property type="molecule type" value="Genomic_DNA"/>
</dbReference>
<evidence type="ECO:0000256" key="4">
    <source>
        <dbReference type="ARBA" id="ARBA00022452"/>
    </source>
</evidence>
<name>A0ABW7C856_9CYAN</name>
<feature type="domain" description="POTRA" evidence="10">
    <location>
        <begin position="106"/>
        <end position="182"/>
    </location>
</feature>
<gene>
    <name evidence="11" type="ORF">VPK24_06910</name>
</gene>
<comment type="caution">
    <text evidence="11">The sequence shown here is derived from an EMBL/GenBank/DDBJ whole genome shotgun (WGS) entry which is preliminary data.</text>
</comment>
<keyword evidence="5" id="KW-0812">Transmembrane</keyword>
<evidence type="ECO:0000256" key="5">
    <source>
        <dbReference type="ARBA" id="ARBA00022692"/>
    </source>
</evidence>
<evidence type="ECO:0000256" key="3">
    <source>
        <dbReference type="ARBA" id="ARBA00022448"/>
    </source>
</evidence>
<evidence type="ECO:0000313" key="12">
    <source>
        <dbReference type="Proteomes" id="UP001604335"/>
    </source>
</evidence>
<keyword evidence="8" id="KW-0998">Cell outer membrane</keyword>
<keyword evidence="7" id="KW-0472">Membrane</keyword>
<dbReference type="PROSITE" id="PS51779">
    <property type="entry name" value="POTRA"/>
    <property type="match status" value="1"/>
</dbReference>
<keyword evidence="6" id="KW-0653">Protein transport</keyword>
<accession>A0ABW7C856</accession>
<dbReference type="Proteomes" id="UP001604335">
    <property type="component" value="Unassembled WGS sequence"/>
</dbReference>
<evidence type="ECO:0000256" key="9">
    <source>
        <dbReference type="SAM" id="MobiDB-lite"/>
    </source>
</evidence>
<evidence type="ECO:0000256" key="1">
    <source>
        <dbReference type="ARBA" id="ARBA00004442"/>
    </source>
</evidence>
<evidence type="ECO:0000256" key="2">
    <source>
        <dbReference type="ARBA" id="ARBA00009055"/>
    </source>
</evidence>
<dbReference type="InterPro" id="IPR013686">
    <property type="entry name" value="Polypept-transport_assoc_ShlB"/>
</dbReference>
<keyword evidence="4" id="KW-1134">Transmembrane beta strand</keyword>
<protein>
    <submittedName>
        <fullName evidence="11">ShlB/FhaC/HecB family hemolysin secretion/activation protein</fullName>
    </submittedName>
</protein>